<protein>
    <submittedName>
        <fullName evidence="2">Uncharacterized protein</fullName>
    </submittedName>
</protein>
<organism evidence="2">
    <name type="scientific">Arundo donax</name>
    <name type="common">Giant reed</name>
    <name type="synonym">Donax arundinaceus</name>
    <dbReference type="NCBI Taxonomy" id="35708"/>
    <lineage>
        <taxon>Eukaryota</taxon>
        <taxon>Viridiplantae</taxon>
        <taxon>Streptophyta</taxon>
        <taxon>Embryophyta</taxon>
        <taxon>Tracheophyta</taxon>
        <taxon>Spermatophyta</taxon>
        <taxon>Magnoliopsida</taxon>
        <taxon>Liliopsida</taxon>
        <taxon>Poales</taxon>
        <taxon>Poaceae</taxon>
        <taxon>PACMAD clade</taxon>
        <taxon>Arundinoideae</taxon>
        <taxon>Arundineae</taxon>
        <taxon>Arundo</taxon>
    </lineage>
</organism>
<dbReference type="EMBL" id="GBRH01189978">
    <property type="protein sequence ID" value="JAE07918.1"/>
    <property type="molecule type" value="Transcribed_RNA"/>
</dbReference>
<feature type="region of interest" description="Disordered" evidence="1">
    <location>
        <begin position="1"/>
        <end position="31"/>
    </location>
</feature>
<accession>A0A0A9FI11</accession>
<feature type="compositionally biased region" description="Gly residues" evidence="1">
    <location>
        <begin position="73"/>
        <end position="82"/>
    </location>
</feature>
<feature type="compositionally biased region" description="Basic and acidic residues" evidence="1">
    <location>
        <begin position="1"/>
        <end position="13"/>
    </location>
</feature>
<feature type="region of interest" description="Disordered" evidence="1">
    <location>
        <begin position="73"/>
        <end position="107"/>
    </location>
</feature>
<dbReference type="AlphaFoldDB" id="A0A0A9FI11"/>
<proteinExistence type="predicted"/>
<evidence type="ECO:0000256" key="1">
    <source>
        <dbReference type="SAM" id="MobiDB-lite"/>
    </source>
</evidence>
<reference evidence="2" key="1">
    <citation type="submission" date="2014-09" db="EMBL/GenBank/DDBJ databases">
        <authorList>
            <person name="Magalhaes I.L.F."/>
            <person name="Oliveira U."/>
            <person name="Santos F.R."/>
            <person name="Vidigal T.H.D.A."/>
            <person name="Brescovit A.D."/>
            <person name="Santos A.J."/>
        </authorList>
    </citation>
    <scope>NUCLEOTIDE SEQUENCE</scope>
    <source>
        <tissue evidence="2">Shoot tissue taken approximately 20 cm above the soil surface</tissue>
    </source>
</reference>
<sequence length="107" mass="10118">MELGRHVVHEHPDGGAARVASPGGRGGAGAGARVVGAAVLVKEGVVFGAAGVGGRIHGHGDGRREVSGCGAVGGDGEAGVGGAPARACGSEEEDGGGDEDGGRGERQ</sequence>
<name>A0A0A9FI11_ARUDO</name>
<evidence type="ECO:0000313" key="2">
    <source>
        <dbReference type="EMBL" id="JAE07918.1"/>
    </source>
</evidence>
<feature type="compositionally biased region" description="Acidic residues" evidence="1">
    <location>
        <begin position="90"/>
        <end position="99"/>
    </location>
</feature>
<reference evidence="2" key="2">
    <citation type="journal article" date="2015" name="Data Brief">
        <title>Shoot transcriptome of the giant reed, Arundo donax.</title>
        <authorList>
            <person name="Barrero R.A."/>
            <person name="Guerrero F.D."/>
            <person name="Moolhuijzen P."/>
            <person name="Goolsby J.A."/>
            <person name="Tidwell J."/>
            <person name="Bellgard S.E."/>
            <person name="Bellgard M.I."/>
        </authorList>
    </citation>
    <scope>NUCLEOTIDE SEQUENCE</scope>
    <source>
        <tissue evidence="2">Shoot tissue taken approximately 20 cm above the soil surface</tissue>
    </source>
</reference>